<evidence type="ECO:0000256" key="1">
    <source>
        <dbReference type="SAM" id="MobiDB-lite"/>
    </source>
</evidence>
<evidence type="ECO:0000313" key="4">
    <source>
        <dbReference type="Proteomes" id="UP000246077"/>
    </source>
</evidence>
<dbReference type="Proteomes" id="UP000246077">
    <property type="component" value="Unassembled WGS sequence"/>
</dbReference>
<proteinExistence type="predicted"/>
<keyword evidence="4" id="KW-1185">Reference proteome</keyword>
<protein>
    <recommendedName>
        <fullName evidence="5">LPS export ABC transporter periplasmic protein LptC</fullName>
    </recommendedName>
</protein>
<organism evidence="3 4">
    <name type="scientific">Zavarzinia compransoris</name>
    <dbReference type="NCBI Taxonomy" id="1264899"/>
    <lineage>
        <taxon>Bacteria</taxon>
        <taxon>Pseudomonadati</taxon>
        <taxon>Pseudomonadota</taxon>
        <taxon>Alphaproteobacteria</taxon>
        <taxon>Rhodospirillales</taxon>
        <taxon>Zavarziniaceae</taxon>
        <taxon>Zavarzinia</taxon>
    </lineage>
</organism>
<evidence type="ECO:0000313" key="3">
    <source>
        <dbReference type="EMBL" id="PWR22154.1"/>
    </source>
</evidence>
<keyword evidence="2" id="KW-0812">Transmembrane</keyword>
<evidence type="ECO:0000256" key="2">
    <source>
        <dbReference type="SAM" id="Phobius"/>
    </source>
</evidence>
<feature type="transmembrane region" description="Helical" evidence="2">
    <location>
        <begin position="42"/>
        <end position="64"/>
    </location>
</feature>
<dbReference type="AlphaFoldDB" id="A0A317E797"/>
<reference evidence="4" key="1">
    <citation type="submission" date="2018-05" db="EMBL/GenBank/DDBJ databases">
        <title>Zavarzinia sp. HR-AS.</title>
        <authorList>
            <person name="Lee Y."/>
            <person name="Jeon C.O."/>
        </authorList>
    </citation>
    <scope>NUCLEOTIDE SEQUENCE [LARGE SCALE GENOMIC DNA]</scope>
    <source>
        <strain evidence="4">DSM 1231</strain>
    </source>
</reference>
<gene>
    <name evidence="3" type="ORF">DKG75_09290</name>
</gene>
<dbReference type="Gene3D" id="2.60.450.10">
    <property type="entry name" value="Lipopolysaccharide (LPS) transport protein A like domain"/>
    <property type="match status" value="1"/>
</dbReference>
<keyword evidence="2" id="KW-1133">Transmembrane helix</keyword>
<feature type="region of interest" description="Disordered" evidence="1">
    <location>
        <begin position="186"/>
        <end position="207"/>
    </location>
</feature>
<accession>A0A317E797</accession>
<evidence type="ECO:0008006" key="5">
    <source>
        <dbReference type="Google" id="ProtNLM"/>
    </source>
</evidence>
<name>A0A317E797_9PROT</name>
<sequence length="238" mass="24924">MPASRSASCTSTTCCGPGWPEMARRATLPKPAPRTGRSYSRFVGLMKIVLPLVAVGLLAAVLIWPSIENRRDIALSYSDVEIRADGLEMVAPVLTGADDRGRPYVLTAKGATADGLEPTMVTLHEIEADVAMEDGRPVTVVAATGIYRIREETLALDGGVTVTLADGHVVKLESVLLDLAKGTASSDKRVVGSGPTGRIEADSMSASDGGHSLRFNGNVRAVITRSEDAGAGLPRDGQ</sequence>
<dbReference type="Pfam" id="PF06835">
    <property type="entry name" value="LptC"/>
    <property type="match status" value="1"/>
</dbReference>
<keyword evidence="2" id="KW-0472">Membrane</keyword>
<dbReference type="OrthoDB" id="8441710at2"/>
<comment type="caution">
    <text evidence="3">The sequence shown here is derived from an EMBL/GenBank/DDBJ whole genome shotgun (WGS) entry which is preliminary data.</text>
</comment>
<dbReference type="InterPro" id="IPR010664">
    <property type="entry name" value="LipoPS_assembly_LptC-rel"/>
</dbReference>
<dbReference type="EMBL" id="QGLF01000002">
    <property type="protein sequence ID" value="PWR22154.1"/>
    <property type="molecule type" value="Genomic_DNA"/>
</dbReference>